<dbReference type="Gene3D" id="1.50.10.10">
    <property type="match status" value="1"/>
</dbReference>
<organism evidence="1 2">
    <name type="scientific">Pseudocercospora fijiensis (strain CIRAD86)</name>
    <name type="common">Black leaf streak disease fungus</name>
    <name type="synonym">Mycosphaerella fijiensis</name>
    <dbReference type="NCBI Taxonomy" id="383855"/>
    <lineage>
        <taxon>Eukaryota</taxon>
        <taxon>Fungi</taxon>
        <taxon>Dikarya</taxon>
        <taxon>Ascomycota</taxon>
        <taxon>Pezizomycotina</taxon>
        <taxon>Dothideomycetes</taxon>
        <taxon>Dothideomycetidae</taxon>
        <taxon>Mycosphaerellales</taxon>
        <taxon>Mycosphaerellaceae</taxon>
        <taxon>Pseudocercospora</taxon>
    </lineage>
</organism>
<proteinExistence type="predicted"/>
<dbReference type="AlphaFoldDB" id="M3AHA6"/>
<sequence>MKPAYRENLLFTNIPVSISEKDTEAGAAMRSDLYSNGAPFQGRLMDALTEVESGAVAHPHYLSAHQLEQSLRLSVMLELKASWKPLQIQAKQEQWERWADLIDRQTAFVPTRRMALADADCSNNDDLDLDVSIIPWSQRGSYLSLATKAGRRGCLTPGSDVYLVTHCRQFGFPLFALRPIPPGHALPAPSGFQRANPLTTVKAKPGILSWQHEGSILTQVAFLHDRCLRFRGTVPFTFDTDAGLEKEACSAYMFCRPHVNGTPDSIDYVFNSMPGYRFIATRGKLSQINGNRPEVLDKRIEIAGTEENPEWELLACELDMTTGDGDTMNTCDEFVDDVKSTPFESTVERTQVEFQHFAKSLCPWSTTALSHTESLASYVIWATTIRAGGHLTREAILMSKLWMNRAWSWDNCLNALGVADADLELALNQLLLFSDLQARNGRLPDSIDWLFVEWGHTKPPIQGWAIARLLEMRGTAWEYLPLAVVSAWQ</sequence>
<dbReference type="STRING" id="383855.M3AHA6"/>
<gene>
    <name evidence="1" type="ORF">MYCFIDRAFT_195147</name>
</gene>
<name>M3AHA6_PSEFD</name>
<dbReference type="KEGG" id="pfj:MYCFIDRAFT_195147"/>
<dbReference type="VEuPathDB" id="FungiDB:MYCFIDRAFT_195147"/>
<dbReference type="Proteomes" id="UP000016932">
    <property type="component" value="Unassembled WGS sequence"/>
</dbReference>
<dbReference type="HOGENOM" id="CLU_557913_0_0_1"/>
<dbReference type="OrthoDB" id="2581368at2759"/>
<dbReference type="RefSeq" id="XP_007924585.1">
    <property type="nucleotide sequence ID" value="XM_007926394.1"/>
</dbReference>
<dbReference type="GO" id="GO:0005975">
    <property type="term" value="P:carbohydrate metabolic process"/>
    <property type="evidence" value="ECO:0007669"/>
    <property type="project" value="InterPro"/>
</dbReference>
<accession>M3AHA6</accession>
<dbReference type="SUPFAM" id="SSF48208">
    <property type="entry name" value="Six-hairpin glycosidases"/>
    <property type="match status" value="1"/>
</dbReference>
<evidence type="ECO:0000313" key="1">
    <source>
        <dbReference type="EMBL" id="EME83961.1"/>
    </source>
</evidence>
<dbReference type="EMBL" id="KB446557">
    <property type="protein sequence ID" value="EME83961.1"/>
    <property type="molecule type" value="Genomic_DNA"/>
</dbReference>
<keyword evidence="2" id="KW-1185">Reference proteome</keyword>
<reference evidence="1 2" key="1">
    <citation type="journal article" date="2012" name="PLoS Pathog.">
        <title>Diverse lifestyles and strategies of plant pathogenesis encoded in the genomes of eighteen Dothideomycetes fungi.</title>
        <authorList>
            <person name="Ohm R.A."/>
            <person name="Feau N."/>
            <person name="Henrissat B."/>
            <person name="Schoch C.L."/>
            <person name="Horwitz B.A."/>
            <person name="Barry K.W."/>
            <person name="Condon B.J."/>
            <person name="Copeland A.C."/>
            <person name="Dhillon B."/>
            <person name="Glaser F."/>
            <person name="Hesse C.N."/>
            <person name="Kosti I."/>
            <person name="LaButti K."/>
            <person name="Lindquist E.A."/>
            <person name="Lucas S."/>
            <person name="Salamov A.A."/>
            <person name="Bradshaw R.E."/>
            <person name="Ciuffetti L."/>
            <person name="Hamelin R.C."/>
            <person name="Kema G.H.J."/>
            <person name="Lawrence C."/>
            <person name="Scott J.A."/>
            <person name="Spatafora J.W."/>
            <person name="Turgeon B.G."/>
            <person name="de Wit P.J.G.M."/>
            <person name="Zhong S."/>
            <person name="Goodwin S.B."/>
            <person name="Grigoriev I.V."/>
        </authorList>
    </citation>
    <scope>NUCLEOTIDE SEQUENCE [LARGE SCALE GENOMIC DNA]</scope>
    <source>
        <strain evidence="1 2">CIRAD86</strain>
    </source>
</reference>
<evidence type="ECO:0000313" key="2">
    <source>
        <dbReference type="Proteomes" id="UP000016932"/>
    </source>
</evidence>
<dbReference type="InterPro" id="IPR012341">
    <property type="entry name" value="6hp_glycosidase-like_sf"/>
</dbReference>
<dbReference type="InterPro" id="IPR008928">
    <property type="entry name" value="6-hairpin_glycosidase_sf"/>
</dbReference>
<dbReference type="GeneID" id="19335438"/>
<protein>
    <submittedName>
        <fullName evidence="1">Uncharacterized protein</fullName>
    </submittedName>
</protein>
<dbReference type="GO" id="GO:0003824">
    <property type="term" value="F:catalytic activity"/>
    <property type="evidence" value="ECO:0007669"/>
    <property type="project" value="UniProtKB-ARBA"/>
</dbReference>